<evidence type="ECO:0000256" key="5">
    <source>
        <dbReference type="ARBA" id="ARBA00023242"/>
    </source>
</evidence>
<dbReference type="GO" id="GO:0006357">
    <property type="term" value="P:regulation of transcription by RNA polymerase II"/>
    <property type="evidence" value="ECO:0007669"/>
    <property type="project" value="TreeGrafter"/>
</dbReference>
<dbReference type="Proteomes" id="UP000694567">
    <property type="component" value="Unplaced"/>
</dbReference>
<keyword evidence="2" id="KW-0805">Transcription regulation</keyword>
<dbReference type="SUPFAM" id="SSF47370">
    <property type="entry name" value="Bromodomain"/>
    <property type="match status" value="1"/>
</dbReference>
<feature type="compositionally biased region" description="Basic and acidic residues" evidence="7">
    <location>
        <begin position="63"/>
        <end position="98"/>
    </location>
</feature>
<evidence type="ECO:0000313" key="9">
    <source>
        <dbReference type="Ensembl" id="ENSBOBP00000019485.1"/>
    </source>
</evidence>
<feature type="domain" description="Bromo" evidence="8">
    <location>
        <begin position="141"/>
        <end position="211"/>
    </location>
</feature>
<dbReference type="Pfam" id="PF00439">
    <property type="entry name" value="Bromodomain"/>
    <property type="match status" value="1"/>
</dbReference>
<dbReference type="PRINTS" id="PR00503">
    <property type="entry name" value="BROMODOMAIN"/>
</dbReference>
<keyword evidence="3 6" id="KW-0103">Bromodomain</keyword>
<dbReference type="CDD" id="cd05513">
    <property type="entry name" value="Bromo_brd7_like"/>
    <property type="match status" value="1"/>
</dbReference>
<feature type="region of interest" description="Disordered" evidence="7">
    <location>
        <begin position="245"/>
        <end position="301"/>
    </location>
</feature>
<keyword evidence="10" id="KW-1185">Reference proteome</keyword>
<name>A0A8C0FJF8_BUBBB</name>
<dbReference type="InterPro" id="IPR036427">
    <property type="entry name" value="Bromodomain-like_sf"/>
</dbReference>
<dbReference type="GO" id="GO:0005634">
    <property type="term" value="C:nucleus"/>
    <property type="evidence" value="ECO:0007669"/>
    <property type="project" value="UniProtKB-SubCell"/>
</dbReference>
<evidence type="ECO:0000256" key="7">
    <source>
        <dbReference type="SAM" id="MobiDB-lite"/>
    </source>
</evidence>
<dbReference type="PANTHER" id="PTHR22881">
    <property type="entry name" value="BROMODOMAIN CONTAINING PROTEIN"/>
    <property type="match status" value="1"/>
</dbReference>
<evidence type="ECO:0000259" key="8">
    <source>
        <dbReference type="PROSITE" id="PS50014"/>
    </source>
</evidence>
<comment type="subcellular location">
    <subcellularLocation>
        <location evidence="1">Nucleus</location>
    </subcellularLocation>
</comment>
<sequence>MGEKQKQLQEYVEKPLKLVLKVGGSEVAELSTGNAGLDSSLYEDKSEHEKHKDRKRKKRKKGEKQVPGEEKEKRKRKVKEDKKKRDRDHADSEGEPEMKCQTPVRLELPPEKPLTSTLSKQEEVEQTPLQEALNQLMRQLQRKDPSSFFSFPVTDFIAPGYSMIIKNPMDFSTMKEKIKNNGYQSIEELKDNFKLMCTNAMIYNKPDTIYYKAAKKLLHSGMKILSQERIQSLKQSIEFMADLQKTRKQKDKTELQQSGEDENGPGKDKGEPVDGDTKAFKTSSKENKKKDKDLLEDKLRNNSLEREQEQIDRIVRESGGKLTRRLANSQCEFERRKPDGTTTLGLLNPVDLTAGEPGYCPVKLGMTAGRLQSGVNTLQGFKEDKRNKVTPVTYLNYGPYSSYAPTYDSTFANISKEDSDLIYSTYGEDSNQGSFSIHDFLMKSQDYPFLMADSLLDVLTKGGHSRALRELETVRVDLCTLWSLVLAHKLEKDDADPIIMEIDIAARLDSANNDRLTALKAVTNFGMPMEEFDSEEAEIFQRKLDETTKLLRELQDAQNERLSTKPPPNMICLLGPSYREMHLAERVTNNLKELAQQVTPGDIVSTYGIRKAMGISVPLPDTEDSWVDLTEDFQEPKKPVTIPENECGPVTS</sequence>
<dbReference type="SMART" id="SM00297">
    <property type="entry name" value="BROMO"/>
    <property type="match status" value="1"/>
</dbReference>
<dbReference type="Ensembl" id="ENSBOBT00000019926.1">
    <property type="protein sequence ID" value="ENSBOBP00000019485.1"/>
    <property type="gene ID" value="ENSBOBG00000011799.1"/>
</dbReference>
<dbReference type="Gene3D" id="1.20.920.10">
    <property type="entry name" value="Bromodomain-like"/>
    <property type="match status" value="1"/>
</dbReference>
<dbReference type="PANTHER" id="PTHR22881:SF12">
    <property type="entry name" value="BROMODOMAIN-CONTAINING PROTEIN 7"/>
    <property type="match status" value="1"/>
</dbReference>
<dbReference type="InterPro" id="IPR051831">
    <property type="entry name" value="Bromodomain_contain_prot"/>
</dbReference>
<protein>
    <submittedName>
        <fullName evidence="9">Bromodomain containing 7</fullName>
    </submittedName>
</protein>
<evidence type="ECO:0000313" key="10">
    <source>
        <dbReference type="Proteomes" id="UP000694567"/>
    </source>
</evidence>
<organism evidence="9 10">
    <name type="scientific">Bubo bubo</name>
    <name type="common">Eurasian eagle-owl</name>
    <name type="synonym">Strix bubo</name>
    <dbReference type="NCBI Taxonomy" id="30461"/>
    <lineage>
        <taxon>Eukaryota</taxon>
        <taxon>Metazoa</taxon>
        <taxon>Chordata</taxon>
        <taxon>Craniata</taxon>
        <taxon>Vertebrata</taxon>
        <taxon>Euteleostomi</taxon>
        <taxon>Archelosauria</taxon>
        <taxon>Archosauria</taxon>
        <taxon>Dinosauria</taxon>
        <taxon>Saurischia</taxon>
        <taxon>Theropoda</taxon>
        <taxon>Coelurosauria</taxon>
        <taxon>Aves</taxon>
        <taxon>Neognathae</taxon>
        <taxon>Neoaves</taxon>
        <taxon>Telluraves</taxon>
        <taxon>Strigiformes</taxon>
        <taxon>Strigidae</taxon>
        <taxon>Bubo</taxon>
    </lineage>
</organism>
<dbReference type="Pfam" id="PF12024">
    <property type="entry name" value="DUF3512"/>
    <property type="match status" value="1"/>
</dbReference>
<reference evidence="9" key="1">
    <citation type="submission" date="2025-08" db="UniProtKB">
        <authorList>
            <consortium name="Ensembl"/>
        </authorList>
    </citation>
    <scope>IDENTIFICATION</scope>
</reference>
<dbReference type="InterPro" id="IPR001487">
    <property type="entry name" value="Bromodomain"/>
</dbReference>
<reference evidence="9" key="2">
    <citation type="submission" date="2025-09" db="UniProtKB">
        <authorList>
            <consortium name="Ensembl"/>
        </authorList>
    </citation>
    <scope>IDENTIFICATION</scope>
</reference>
<feature type="compositionally biased region" description="Basic residues" evidence="7">
    <location>
        <begin position="51"/>
        <end position="62"/>
    </location>
</feature>
<proteinExistence type="predicted"/>
<accession>A0A8C0FJF8</accession>
<feature type="compositionally biased region" description="Basic and acidic residues" evidence="7">
    <location>
        <begin position="264"/>
        <end position="301"/>
    </location>
</feature>
<dbReference type="InterPro" id="IPR021900">
    <property type="entry name" value="DUF3512"/>
</dbReference>
<keyword evidence="5" id="KW-0539">Nucleus</keyword>
<evidence type="ECO:0000256" key="4">
    <source>
        <dbReference type="ARBA" id="ARBA00023163"/>
    </source>
</evidence>
<keyword evidence="4" id="KW-0804">Transcription</keyword>
<evidence type="ECO:0000256" key="6">
    <source>
        <dbReference type="PROSITE-ProRule" id="PRU00035"/>
    </source>
</evidence>
<feature type="region of interest" description="Disordered" evidence="7">
    <location>
        <begin position="27"/>
        <end position="125"/>
    </location>
</feature>
<evidence type="ECO:0000256" key="3">
    <source>
        <dbReference type="ARBA" id="ARBA00023117"/>
    </source>
</evidence>
<evidence type="ECO:0000256" key="1">
    <source>
        <dbReference type="ARBA" id="ARBA00004123"/>
    </source>
</evidence>
<evidence type="ECO:0000256" key="2">
    <source>
        <dbReference type="ARBA" id="ARBA00023015"/>
    </source>
</evidence>
<dbReference type="AlphaFoldDB" id="A0A8C0FJF8"/>
<dbReference type="PROSITE" id="PS50014">
    <property type="entry name" value="BROMODOMAIN_2"/>
    <property type="match status" value="1"/>
</dbReference>